<proteinExistence type="predicted"/>
<keyword evidence="2" id="KW-1185">Reference proteome</keyword>
<protein>
    <submittedName>
        <fullName evidence="1">Uncharacterized protein</fullName>
    </submittedName>
</protein>
<dbReference type="Proteomes" id="UP001164803">
    <property type="component" value="Chromosome"/>
</dbReference>
<reference evidence="1" key="1">
    <citation type="submission" date="2022-08" db="EMBL/GenBank/DDBJ databases">
        <title>Alicyclobacillus dauci DSM2870, complete genome.</title>
        <authorList>
            <person name="Wang Q."/>
            <person name="Cai R."/>
            <person name="Wang Z."/>
        </authorList>
    </citation>
    <scope>NUCLEOTIDE SEQUENCE</scope>
    <source>
        <strain evidence="1">DSM 28700</strain>
    </source>
</reference>
<dbReference type="RefSeq" id="WP_268046344.1">
    <property type="nucleotide sequence ID" value="NZ_CP104064.1"/>
</dbReference>
<evidence type="ECO:0000313" key="1">
    <source>
        <dbReference type="EMBL" id="WAH38754.1"/>
    </source>
</evidence>
<accession>A0ABY6Z7I6</accession>
<gene>
    <name evidence="1" type="ORF">NZD86_09870</name>
</gene>
<evidence type="ECO:0000313" key="2">
    <source>
        <dbReference type="Proteomes" id="UP001164803"/>
    </source>
</evidence>
<name>A0ABY6Z7I6_9BACL</name>
<sequence>MGIRPLHRRKSTPYINPDVWKGCAGVKKKGARNRYVLLDLGDHFAAGRVIRNSPHMITLEVHTDKGRYRPGYSRDTINKMVTIDERTAKALAPFSYPPNLI</sequence>
<dbReference type="EMBL" id="CP104064">
    <property type="protein sequence ID" value="WAH38754.1"/>
    <property type="molecule type" value="Genomic_DNA"/>
</dbReference>
<organism evidence="1 2">
    <name type="scientific">Alicyclobacillus dauci</name>
    <dbReference type="NCBI Taxonomy" id="1475485"/>
    <lineage>
        <taxon>Bacteria</taxon>
        <taxon>Bacillati</taxon>
        <taxon>Bacillota</taxon>
        <taxon>Bacilli</taxon>
        <taxon>Bacillales</taxon>
        <taxon>Alicyclobacillaceae</taxon>
        <taxon>Alicyclobacillus</taxon>
    </lineage>
</organism>